<dbReference type="KEGG" id="nfr:ERS450000_06080"/>
<dbReference type="RefSeq" id="WP_060595227.1">
    <property type="nucleotide sequence ID" value="NZ_CP031419.1"/>
</dbReference>
<geneLocation type="plasmid" evidence="1">
    <name>4</name>
</geneLocation>
<reference evidence="2" key="1">
    <citation type="submission" date="2015-03" db="EMBL/GenBank/DDBJ databases">
        <authorList>
            <consortium name="Pathogen Informatics"/>
        </authorList>
    </citation>
    <scope>NUCLEOTIDE SEQUENCE [LARGE SCALE GENOMIC DNA]</scope>
    <source>
        <strain evidence="2">NCTC11134</strain>
        <plasmid evidence="2">4</plasmid>
    </source>
</reference>
<accession>A0A0H5PAV8</accession>
<proteinExistence type="predicted"/>
<keyword evidence="1" id="KW-0614">Plasmid</keyword>
<protein>
    <submittedName>
        <fullName evidence="1">Uncharacterized protein</fullName>
    </submittedName>
</protein>
<evidence type="ECO:0000313" key="1">
    <source>
        <dbReference type="EMBL" id="CRY84538.1"/>
    </source>
</evidence>
<name>A0A0H5PAV8_NOCFR</name>
<dbReference type="EMBL" id="LN868941">
    <property type="protein sequence ID" value="CRY84538.1"/>
    <property type="molecule type" value="Genomic_DNA"/>
</dbReference>
<dbReference type="Proteomes" id="UP000057820">
    <property type="component" value="Plasmid 4"/>
</dbReference>
<evidence type="ECO:0000313" key="2">
    <source>
        <dbReference type="Proteomes" id="UP000057820"/>
    </source>
</evidence>
<sequence>MEIISNPFPLRPATEDTRPATETSKVVRFLTEVAQELAVQDADGFVDCAADLTVRALAAAAAVGHFHGGAEGDGVLAVLGDTVNTYTDTARAYMDRLFAGNRPDLHERATALFTAADQLTEIVRAMEAEFRGVITVRATWSPGGTVEVFDYEDHPMGTFVPLDPPATPVDTTEEATRQLAERHFVVVGNWEKFTGKILDVEFEEYRAALRFTLTF</sequence>
<gene>
    <name evidence="1" type="ORF">ERS450000_06080</name>
</gene>
<organism evidence="1 2">
    <name type="scientific">Nocardia farcinica</name>
    <dbReference type="NCBI Taxonomy" id="37329"/>
    <lineage>
        <taxon>Bacteria</taxon>
        <taxon>Bacillati</taxon>
        <taxon>Actinomycetota</taxon>
        <taxon>Actinomycetes</taxon>
        <taxon>Mycobacteriales</taxon>
        <taxon>Nocardiaceae</taxon>
        <taxon>Nocardia</taxon>
    </lineage>
</organism>
<dbReference type="AlphaFoldDB" id="A0A0H5PAV8"/>